<dbReference type="PANTHER" id="PTHR34473:SF2">
    <property type="entry name" value="UPF0699 TRANSMEMBRANE PROTEIN YDBT"/>
    <property type="match status" value="1"/>
</dbReference>
<feature type="domain" description="YdbS-like PH" evidence="3">
    <location>
        <begin position="411"/>
        <end position="488"/>
    </location>
</feature>
<keyword evidence="2" id="KW-1133">Transmembrane helix</keyword>
<evidence type="ECO:0000256" key="1">
    <source>
        <dbReference type="SAM" id="MobiDB-lite"/>
    </source>
</evidence>
<feature type="compositionally biased region" description="Basic and acidic residues" evidence="1">
    <location>
        <begin position="555"/>
        <end position="566"/>
    </location>
</feature>
<dbReference type="AlphaFoldDB" id="A0A0H2KJJ1"/>
<feature type="transmembrane region" description="Helical" evidence="2">
    <location>
        <begin position="234"/>
        <end position="254"/>
    </location>
</feature>
<feature type="domain" description="YdbS-like PH" evidence="3">
    <location>
        <begin position="77"/>
        <end position="154"/>
    </location>
</feature>
<accession>A0A0H2KJJ1</accession>
<dbReference type="InterPro" id="IPR014529">
    <property type="entry name" value="UCP026631"/>
</dbReference>
<feature type="region of interest" description="Disordered" evidence="1">
    <location>
        <begin position="172"/>
        <end position="199"/>
    </location>
</feature>
<sequence>MSEAPATDDLVWHRVHPVTPLVRGWTVIAVLLVVVGQQTLNGLPEGENLLEGNRWWMILLGILAVGLVGLGYSALAWRMTSYAVDDESVHLRTGVLFRQQRKARLDRLQAVDVVQPLLARFFGLAELKLEVAGGADSGVKLGFLKEVEANRLRNDLLARAAGLRVARERPAGVPTAAAEGSGTGVGATSPADPSTPSSVRPIGGAAVGDEVLVAPEAPEQPVTAVGPGRLVASLVRSGATVGLVLGVLGIAGVVIGTREIGVLFSALPAVLGFGGFLFSRFSGEFGFRSAISPDGIRLRHGLLETRSQTIPPGRVQAVRLRQGPFWRGPDWWRVDVNVAGYGVSSDGSDTTSVLLPVGTRDEALAALWLVLPDLGTPDPRALLDEGLSGLDAGQHYVVTPRRARLLDLVSWRRNGYTVTDRALLLRGGRVFRSLVVVPHERTQSLGLEQGPLQRRFDVATFAVHSTPGPVSPKVWHLDAGDAARLLDTQAERAREARAHAGPELWMRRDDVPLVPVTEPAPEPAAEPTPVSAVEPDAVPAADPGRVPGRVPGAETADRRAEDGGRP</sequence>
<feature type="region of interest" description="Disordered" evidence="1">
    <location>
        <begin position="514"/>
        <end position="566"/>
    </location>
</feature>
<protein>
    <submittedName>
        <fullName evidence="4">Membrane protein</fullName>
    </submittedName>
</protein>
<gene>
    <name evidence="4" type="ORF">FB00_16365</name>
</gene>
<name>A0A0H2KJJ1_9MICO</name>
<dbReference type="PATRIC" id="fig|264251.5.peg.3323"/>
<dbReference type="RefSeq" id="WP_082141402.1">
    <property type="nucleotide sequence ID" value="NZ_JNBQ01000028.1"/>
</dbReference>
<keyword evidence="2" id="KW-0812">Transmembrane</keyword>
<feature type="transmembrane region" description="Helical" evidence="2">
    <location>
        <begin position="21"/>
        <end position="40"/>
    </location>
</feature>
<evidence type="ECO:0000313" key="4">
    <source>
        <dbReference type="EMBL" id="KLN33686.1"/>
    </source>
</evidence>
<proteinExistence type="predicted"/>
<dbReference type="InterPro" id="IPR005182">
    <property type="entry name" value="YdbS-like_PH"/>
</dbReference>
<dbReference type="STRING" id="264251.FB00_16365"/>
<evidence type="ECO:0000259" key="3">
    <source>
        <dbReference type="Pfam" id="PF03703"/>
    </source>
</evidence>
<organism evidence="4 5">
    <name type="scientific">Cellulosimicrobium funkei</name>
    <dbReference type="NCBI Taxonomy" id="264251"/>
    <lineage>
        <taxon>Bacteria</taxon>
        <taxon>Bacillati</taxon>
        <taxon>Actinomycetota</taxon>
        <taxon>Actinomycetes</taxon>
        <taxon>Micrococcales</taxon>
        <taxon>Promicromonosporaceae</taxon>
        <taxon>Cellulosimicrobium</taxon>
    </lineage>
</organism>
<feature type="domain" description="YdbS-like PH" evidence="3">
    <location>
        <begin position="287"/>
        <end position="353"/>
    </location>
</feature>
<feature type="transmembrane region" description="Helical" evidence="2">
    <location>
        <begin position="260"/>
        <end position="278"/>
    </location>
</feature>
<reference evidence="4 5" key="1">
    <citation type="submission" date="2014-05" db="EMBL/GenBank/DDBJ databases">
        <title>Cellulosimicrobium funkei U11 genome.</title>
        <authorList>
            <person name="Hu C."/>
            <person name="Gong Y."/>
            <person name="Wan W."/>
            <person name="Jiang M."/>
        </authorList>
    </citation>
    <scope>NUCLEOTIDE SEQUENCE [LARGE SCALE GENOMIC DNA]</scope>
    <source>
        <strain evidence="4 5">U11</strain>
    </source>
</reference>
<dbReference type="PIRSF" id="PIRSF026631">
    <property type="entry name" value="UCP026631"/>
    <property type="match status" value="1"/>
</dbReference>
<comment type="caution">
    <text evidence="4">The sequence shown here is derived from an EMBL/GenBank/DDBJ whole genome shotgun (WGS) entry which is preliminary data.</text>
</comment>
<dbReference type="PANTHER" id="PTHR34473">
    <property type="entry name" value="UPF0699 TRANSMEMBRANE PROTEIN YDBS"/>
    <property type="match status" value="1"/>
</dbReference>
<keyword evidence="5" id="KW-1185">Reference proteome</keyword>
<dbReference type="Pfam" id="PF03703">
    <property type="entry name" value="bPH_2"/>
    <property type="match status" value="3"/>
</dbReference>
<keyword evidence="2" id="KW-0472">Membrane</keyword>
<feature type="compositionally biased region" description="Low complexity" evidence="1">
    <location>
        <begin position="187"/>
        <end position="198"/>
    </location>
</feature>
<dbReference type="EMBL" id="JNBQ01000028">
    <property type="protein sequence ID" value="KLN33686.1"/>
    <property type="molecule type" value="Genomic_DNA"/>
</dbReference>
<evidence type="ECO:0000256" key="2">
    <source>
        <dbReference type="SAM" id="Phobius"/>
    </source>
</evidence>
<evidence type="ECO:0000313" key="5">
    <source>
        <dbReference type="Proteomes" id="UP000035265"/>
    </source>
</evidence>
<dbReference type="Proteomes" id="UP000035265">
    <property type="component" value="Unassembled WGS sequence"/>
</dbReference>
<feature type="compositionally biased region" description="Low complexity" evidence="1">
    <location>
        <begin position="527"/>
        <end position="543"/>
    </location>
</feature>
<feature type="transmembrane region" description="Helical" evidence="2">
    <location>
        <begin position="55"/>
        <end position="75"/>
    </location>
</feature>